<protein>
    <submittedName>
        <fullName evidence="3">Uncharacterized protein</fullName>
    </submittedName>
</protein>
<reference evidence="3" key="1">
    <citation type="journal article" date="2021" name="Nat. Commun.">
        <title>Genetic determinants of endophytism in the Arabidopsis root mycobiome.</title>
        <authorList>
            <person name="Mesny F."/>
            <person name="Miyauchi S."/>
            <person name="Thiergart T."/>
            <person name="Pickel B."/>
            <person name="Atanasova L."/>
            <person name="Karlsson M."/>
            <person name="Huettel B."/>
            <person name="Barry K.W."/>
            <person name="Haridas S."/>
            <person name="Chen C."/>
            <person name="Bauer D."/>
            <person name="Andreopoulos W."/>
            <person name="Pangilinan J."/>
            <person name="LaButti K."/>
            <person name="Riley R."/>
            <person name="Lipzen A."/>
            <person name="Clum A."/>
            <person name="Drula E."/>
            <person name="Henrissat B."/>
            <person name="Kohler A."/>
            <person name="Grigoriev I.V."/>
            <person name="Martin F.M."/>
            <person name="Hacquard S."/>
        </authorList>
    </citation>
    <scope>NUCLEOTIDE SEQUENCE</scope>
    <source>
        <strain evidence="3">MPI-CAGE-AT-0147</strain>
    </source>
</reference>
<evidence type="ECO:0000256" key="2">
    <source>
        <dbReference type="SAM" id="Phobius"/>
    </source>
</evidence>
<keyword evidence="2" id="KW-0472">Membrane</keyword>
<keyword evidence="4" id="KW-1185">Reference proteome</keyword>
<evidence type="ECO:0000313" key="3">
    <source>
        <dbReference type="EMBL" id="KAH7166256.1"/>
    </source>
</evidence>
<accession>A0A9P9FNL0</accession>
<feature type="compositionally biased region" description="Low complexity" evidence="1">
    <location>
        <begin position="12"/>
        <end position="30"/>
    </location>
</feature>
<evidence type="ECO:0000313" key="4">
    <source>
        <dbReference type="Proteomes" id="UP000738349"/>
    </source>
</evidence>
<feature type="region of interest" description="Disordered" evidence="1">
    <location>
        <begin position="1"/>
        <end position="128"/>
    </location>
</feature>
<proteinExistence type="predicted"/>
<feature type="compositionally biased region" description="Low complexity" evidence="1">
    <location>
        <begin position="56"/>
        <end position="72"/>
    </location>
</feature>
<dbReference type="EMBL" id="JAGMUV010000003">
    <property type="protein sequence ID" value="KAH7166256.1"/>
    <property type="molecule type" value="Genomic_DNA"/>
</dbReference>
<dbReference type="InterPro" id="IPR029164">
    <property type="entry name" value="PIG-Y"/>
</dbReference>
<dbReference type="AlphaFoldDB" id="A0A9P9FNL0"/>
<feature type="transmembrane region" description="Helical" evidence="2">
    <location>
        <begin position="260"/>
        <end position="288"/>
    </location>
</feature>
<feature type="transmembrane region" description="Helical" evidence="2">
    <location>
        <begin position="308"/>
        <end position="332"/>
    </location>
</feature>
<sequence length="345" mass="37970">MEGNGRAQRDGSPTSPTPSSSHRRVPSGSSLLSRFPFMKTSQDPKPRADRDDRDFIASTASRSTPRASSTIIHHQQKTRRRRGSLRKVALLGRGAQRDRKDSKPLTIDTSHAAAFGLDPTSTQTQSPEQLDSLTYKGSLLPTPIASTDTIHRKSSPVELPTLPILPTGGDASHPDQDTHGSYTSTDEEDMLQIPGGSVALRQGLAMSSGPDSYFGVRGSDVVQRRRSIHRAKSPLSYGGLSTTSTLPAHEAEWDYSDTEWWGWVVLCVTWFVFVIGMGSCFDIWSWAWDVGKTPYAPPELEDDPTLPIVGYYPALIILTGIMAWVWVLTAWVGMKYFRHAKISGD</sequence>
<dbReference type="Proteomes" id="UP000738349">
    <property type="component" value="Unassembled WGS sequence"/>
</dbReference>
<comment type="caution">
    <text evidence="3">The sequence shown here is derived from an EMBL/GenBank/DDBJ whole genome shotgun (WGS) entry which is preliminary data.</text>
</comment>
<dbReference type="PANTHER" id="PTHR39400">
    <property type="entry name" value="YALI0E29227P"/>
    <property type="match status" value="1"/>
</dbReference>
<feature type="region of interest" description="Disordered" evidence="1">
    <location>
        <begin position="146"/>
        <end position="188"/>
    </location>
</feature>
<evidence type="ECO:0000256" key="1">
    <source>
        <dbReference type="SAM" id="MobiDB-lite"/>
    </source>
</evidence>
<keyword evidence="2" id="KW-0812">Transmembrane</keyword>
<dbReference type="PANTHER" id="PTHR39400:SF1">
    <property type="entry name" value="PIG-P DOMAIN-CONTAINING PROTEIN"/>
    <property type="match status" value="1"/>
</dbReference>
<organism evidence="3 4">
    <name type="scientific">Dactylonectria macrodidyma</name>
    <dbReference type="NCBI Taxonomy" id="307937"/>
    <lineage>
        <taxon>Eukaryota</taxon>
        <taxon>Fungi</taxon>
        <taxon>Dikarya</taxon>
        <taxon>Ascomycota</taxon>
        <taxon>Pezizomycotina</taxon>
        <taxon>Sordariomycetes</taxon>
        <taxon>Hypocreomycetidae</taxon>
        <taxon>Hypocreales</taxon>
        <taxon>Nectriaceae</taxon>
        <taxon>Dactylonectria</taxon>
    </lineage>
</organism>
<name>A0A9P9FNL0_9HYPO</name>
<keyword evidence="2" id="KW-1133">Transmembrane helix</keyword>
<dbReference type="Pfam" id="PF15159">
    <property type="entry name" value="PIG-Y"/>
    <property type="match status" value="1"/>
</dbReference>
<dbReference type="OrthoDB" id="2157498at2759"/>
<feature type="compositionally biased region" description="Basic residues" evidence="1">
    <location>
        <begin position="74"/>
        <end position="85"/>
    </location>
</feature>
<gene>
    <name evidence="3" type="ORF">EDB81DRAFT_281542</name>
</gene>
<feature type="compositionally biased region" description="Polar residues" evidence="1">
    <location>
        <begin position="119"/>
        <end position="128"/>
    </location>
</feature>
<feature type="compositionally biased region" description="Basic and acidic residues" evidence="1">
    <location>
        <begin position="42"/>
        <end position="55"/>
    </location>
</feature>